<reference evidence="3 4" key="1">
    <citation type="submission" date="2016-10" db="EMBL/GenBank/DDBJ databases">
        <authorList>
            <person name="de Groot N.N."/>
        </authorList>
    </citation>
    <scope>NUCLEOTIDE SEQUENCE [LARGE SCALE GENOMIC DNA]</scope>
    <source>
        <strain evidence="3 4">DSM 18979</strain>
    </source>
</reference>
<dbReference type="GO" id="GO:0005829">
    <property type="term" value="C:cytosol"/>
    <property type="evidence" value="ECO:0007669"/>
    <property type="project" value="TreeGrafter"/>
</dbReference>
<dbReference type="AlphaFoldDB" id="A0A1I0E3F3"/>
<gene>
    <name evidence="3" type="ORF">SAMN05660297_02262</name>
</gene>
<dbReference type="STRING" id="426128.SAMN05660297_02262"/>
<evidence type="ECO:0000256" key="1">
    <source>
        <dbReference type="ARBA" id="ARBA00023125"/>
    </source>
</evidence>
<dbReference type="CDD" id="cd00093">
    <property type="entry name" value="HTH_XRE"/>
    <property type="match status" value="1"/>
</dbReference>
<dbReference type="EMBL" id="FOHU01000009">
    <property type="protein sequence ID" value="SET38712.1"/>
    <property type="molecule type" value="Genomic_DNA"/>
</dbReference>
<proteinExistence type="predicted"/>
<dbReference type="PANTHER" id="PTHR46797">
    <property type="entry name" value="HTH-TYPE TRANSCRIPTIONAL REGULATOR"/>
    <property type="match status" value="1"/>
</dbReference>
<dbReference type="PROSITE" id="PS50943">
    <property type="entry name" value="HTH_CROC1"/>
    <property type="match status" value="1"/>
</dbReference>
<feature type="domain" description="HTH cro/C1-type" evidence="2">
    <location>
        <begin position="10"/>
        <end position="64"/>
    </location>
</feature>
<dbReference type="InterPro" id="IPR050807">
    <property type="entry name" value="TransReg_Diox_bact_type"/>
</dbReference>
<name>A0A1I0E3F3_9FIRM</name>
<keyword evidence="4" id="KW-1185">Reference proteome</keyword>
<protein>
    <submittedName>
        <fullName evidence="3">DNA-binding transcriptional regulator, XRE-family HTH domain</fullName>
    </submittedName>
</protein>
<dbReference type="GO" id="GO:0003677">
    <property type="term" value="F:DNA binding"/>
    <property type="evidence" value="ECO:0007669"/>
    <property type="project" value="UniProtKB-KW"/>
</dbReference>
<dbReference type="Pfam" id="PF01381">
    <property type="entry name" value="HTH_3"/>
    <property type="match status" value="1"/>
</dbReference>
<organism evidence="3 4">
    <name type="scientific">Natronincola peptidivorans</name>
    <dbReference type="NCBI Taxonomy" id="426128"/>
    <lineage>
        <taxon>Bacteria</taxon>
        <taxon>Bacillati</taxon>
        <taxon>Bacillota</taxon>
        <taxon>Clostridia</taxon>
        <taxon>Peptostreptococcales</taxon>
        <taxon>Natronincolaceae</taxon>
        <taxon>Natronincola</taxon>
    </lineage>
</organism>
<sequence length="74" mass="8003">MTIVAKNENLRAARLRSGMSIRMLSKTAGLSTATVSKIENKKSMPNPSTAKKICEALNSDFDNLFEITESGKGV</sequence>
<dbReference type="RefSeq" id="WP_090443865.1">
    <property type="nucleotide sequence ID" value="NZ_FOHU01000009.1"/>
</dbReference>
<dbReference type="SMART" id="SM00530">
    <property type="entry name" value="HTH_XRE"/>
    <property type="match status" value="1"/>
</dbReference>
<accession>A0A1I0E3F3</accession>
<dbReference type="Proteomes" id="UP000199568">
    <property type="component" value="Unassembled WGS sequence"/>
</dbReference>
<evidence type="ECO:0000313" key="4">
    <source>
        <dbReference type="Proteomes" id="UP000199568"/>
    </source>
</evidence>
<evidence type="ECO:0000259" key="2">
    <source>
        <dbReference type="PROSITE" id="PS50943"/>
    </source>
</evidence>
<dbReference type="GO" id="GO:0003700">
    <property type="term" value="F:DNA-binding transcription factor activity"/>
    <property type="evidence" value="ECO:0007669"/>
    <property type="project" value="TreeGrafter"/>
</dbReference>
<dbReference type="InterPro" id="IPR001387">
    <property type="entry name" value="Cro/C1-type_HTH"/>
</dbReference>
<dbReference type="PANTHER" id="PTHR46797:SF1">
    <property type="entry name" value="METHYLPHOSPHONATE SYNTHASE"/>
    <property type="match status" value="1"/>
</dbReference>
<keyword evidence="1 3" id="KW-0238">DNA-binding</keyword>
<dbReference type="InterPro" id="IPR010982">
    <property type="entry name" value="Lambda_DNA-bd_dom_sf"/>
</dbReference>
<dbReference type="OrthoDB" id="6386941at2"/>
<dbReference type="SUPFAM" id="SSF47413">
    <property type="entry name" value="lambda repressor-like DNA-binding domains"/>
    <property type="match status" value="1"/>
</dbReference>
<dbReference type="Gene3D" id="1.10.260.40">
    <property type="entry name" value="lambda repressor-like DNA-binding domains"/>
    <property type="match status" value="1"/>
</dbReference>
<evidence type="ECO:0000313" key="3">
    <source>
        <dbReference type="EMBL" id="SET38712.1"/>
    </source>
</evidence>